<dbReference type="Pfam" id="PF13484">
    <property type="entry name" value="Fer4_16"/>
    <property type="match status" value="1"/>
</dbReference>
<dbReference type="EMBL" id="CP059378">
    <property type="protein sequence ID" value="QLY78130.1"/>
    <property type="molecule type" value="Genomic_DNA"/>
</dbReference>
<dbReference type="NCBIfam" id="TIGR00276">
    <property type="entry name" value="tRNA epoxyqueuosine(34) reductase QueG"/>
    <property type="match status" value="1"/>
</dbReference>
<evidence type="ECO:0000313" key="11">
    <source>
        <dbReference type="Proteomes" id="UP000512286"/>
    </source>
</evidence>
<dbReference type="Proteomes" id="UP000512286">
    <property type="component" value="Chromosome"/>
</dbReference>
<dbReference type="KEGG" id="cint:HZF06_13635"/>
<keyword evidence="4" id="KW-0479">Metal-binding</keyword>
<dbReference type="PANTHER" id="PTHR30002:SF4">
    <property type="entry name" value="EPOXYQUEUOSINE REDUCTASE"/>
    <property type="match status" value="1"/>
</dbReference>
<dbReference type="EC" id="1.17.99.6" evidence="10"/>
<keyword evidence="8" id="KW-0411">Iron-sulfur</keyword>
<protein>
    <submittedName>
        <fullName evidence="10">tRNA epoxyqueuosine(34) reductase QueG</fullName>
        <ecNumber evidence="10">1.17.99.6</ecNumber>
    </submittedName>
</protein>
<dbReference type="InterPro" id="IPR004453">
    <property type="entry name" value="QueG"/>
</dbReference>
<keyword evidence="6 10" id="KW-0560">Oxidoreductase</keyword>
<evidence type="ECO:0000256" key="3">
    <source>
        <dbReference type="ARBA" id="ARBA00022694"/>
    </source>
</evidence>
<proteinExistence type="predicted"/>
<keyword evidence="7" id="KW-0408">Iron</keyword>
<dbReference type="Gene3D" id="3.30.70.20">
    <property type="match status" value="1"/>
</dbReference>
<evidence type="ECO:0000259" key="9">
    <source>
        <dbReference type="PROSITE" id="PS51379"/>
    </source>
</evidence>
<name>A0A7D6VRV9_9CLOT</name>
<dbReference type="PANTHER" id="PTHR30002">
    <property type="entry name" value="EPOXYQUEUOSINE REDUCTASE"/>
    <property type="match status" value="1"/>
</dbReference>
<dbReference type="InterPro" id="IPR013542">
    <property type="entry name" value="QueG_DUF1730"/>
</dbReference>
<feature type="domain" description="4Fe-4S ferredoxin-type" evidence="9">
    <location>
        <begin position="162"/>
        <end position="194"/>
    </location>
</feature>
<organism evidence="10 11">
    <name type="scientific">Clostridium intestinale</name>
    <dbReference type="NCBI Taxonomy" id="36845"/>
    <lineage>
        <taxon>Bacteria</taxon>
        <taxon>Bacillati</taxon>
        <taxon>Bacillota</taxon>
        <taxon>Clostridia</taxon>
        <taxon>Eubacteriales</taxon>
        <taxon>Clostridiaceae</taxon>
        <taxon>Clostridium</taxon>
    </lineage>
</organism>
<keyword evidence="3" id="KW-0819">tRNA processing</keyword>
<keyword evidence="2" id="KW-0963">Cytoplasm</keyword>
<dbReference type="GO" id="GO:0051539">
    <property type="term" value="F:4 iron, 4 sulfur cluster binding"/>
    <property type="evidence" value="ECO:0007669"/>
    <property type="project" value="UniProtKB-KW"/>
</dbReference>
<keyword evidence="5" id="KW-0671">Queuosine biosynthesis</keyword>
<sequence length="301" mass="35185">MKKALIDFCKSIDIECVGIAPPGPYYDFKERWEKQIERGYLTGFEEMDIEKRVDPRLTLETVKSVIVCLFPYYIGERAEGNISKYSYGLDYHIVAKDKLKKIGEFLSENIEDFHYKEFADIGPLSDRYLAHKAGLGFWGINNHIITDKYGSYVFIGYILNNYPFEADKPIEKTCVQCLRCMKACPGQCIQGDFTINPLKCKSYLTQKKEELTKEEEEIIKKTSLIWGCDVCQNVCPHNKGIEETILEEFRTDLKYNIDCEEISKISNKEFTRRYKHKAFGWRGRKILERNCEIISKDHHKI</sequence>
<reference evidence="10 11" key="1">
    <citation type="submission" date="2020-07" db="EMBL/GenBank/DDBJ databases">
        <title>Electron transfer.</title>
        <authorList>
            <person name="Huang L."/>
            <person name="Liu X."/>
            <person name="Zhou S."/>
        </authorList>
    </citation>
    <scope>NUCLEOTIDE SEQUENCE [LARGE SCALE GENOMIC DNA]</scope>
    <source>
        <strain evidence="10 11">Lx1</strain>
    </source>
</reference>
<dbReference type="GO" id="GO:0008616">
    <property type="term" value="P:tRNA queuosine(34) biosynthetic process"/>
    <property type="evidence" value="ECO:0007669"/>
    <property type="project" value="UniProtKB-KW"/>
</dbReference>
<dbReference type="Pfam" id="PF08331">
    <property type="entry name" value="QueG_DUF1730"/>
    <property type="match status" value="1"/>
</dbReference>
<gene>
    <name evidence="10" type="primary">queG</name>
    <name evidence="10" type="ORF">HZF06_13635</name>
</gene>
<accession>A0A7D6VRV9</accession>
<evidence type="ECO:0000313" key="10">
    <source>
        <dbReference type="EMBL" id="QLY78130.1"/>
    </source>
</evidence>
<evidence type="ECO:0000256" key="1">
    <source>
        <dbReference type="ARBA" id="ARBA00022485"/>
    </source>
</evidence>
<dbReference type="SUPFAM" id="SSF54862">
    <property type="entry name" value="4Fe-4S ferredoxins"/>
    <property type="match status" value="1"/>
</dbReference>
<dbReference type="AlphaFoldDB" id="A0A7D6VRV9"/>
<dbReference type="PROSITE" id="PS51379">
    <property type="entry name" value="4FE4S_FER_2"/>
    <property type="match status" value="1"/>
</dbReference>
<dbReference type="GO" id="GO:0046872">
    <property type="term" value="F:metal ion binding"/>
    <property type="evidence" value="ECO:0007669"/>
    <property type="project" value="UniProtKB-KW"/>
</dbReference>
<evidence type="ECO:0000256" key="6">
    <source>
        <dbReference type="ARBA" id="ARBA00023002"/>
    </source>
</evidence>
<evidence type="ECO:0000256" key="5">
    <source>
        <dbReference type="ARBA" id="ARBA00022785"/>
    </source>
</evidence>
<evidence type="ECO:0000256" key="2">
    <source>
        <dbReference type="ARBA" id="ARBA00022490"/>
    </source>
</evidence>
<keyword evidence="1" id="KW-0004">4Fe-4S</keyword>
<evidence type="ECO:0000256" key="8">
    <source>
        <dbReference type="ARBA" id="ARBA00023014"/>
    </source>
</evidence>
<dbReference type="GO" id="GO:0052693">
    <property type="term" value="F:epoxyqueuosine reductase activity"/>
    <property type="evidence" value="ECO:0007669"/>
    <property type="project" value="UniProtKB-EC"/>
</dbReference>
<dbReference type="RefSeq" id="WP_181600577.1">
    <property type="nucleotide sequence ID" value="NZ_CP059378.1"/>
</dbReference>
<dbReference type="PROSITE" id="PS00198">
    <property type="entry name" value="4FE4S_FER_1"/>
    <property type="match status" value="1"/>
</dbReference>
<dbReference type="InterPro" id="IPR017896">
    <property type="entry name" value="4Fe4S_Fe-S-bd"/>
</dbReference>
<dbReference type="InterPro" id="IPR017900">
    <property type="entry name" value="4Fe4S_Fe_S_CS"/>
</dbReference>
<evidence type="ECO:0000256" key="4">
    <source>
        <dbReference type="ARBA" id="ARBA00022723"/>
    </source>
</evidence>
<evidence type="ECO:0000256" key="7">
    <source>
        <dbReference type="ARBA" id="ARBA00023004"/>
    </source>
</evidence>